<dbReference type="RefSeq" id="XP_033532248.1">
    <property type="nucleotide sequence ID" value="XM_033677643.1"/>
</dbReference>
<reference evidence="1 3" key="1">
    <citation type="submission" date="2020-01" db="EMBL/GenBank/DDBJ databases">
        <authorList>
            <consortium name="DOE Joint Genome Institute"/>
            <person name="Haridas S."/>
            <person name="Albert R."/>
            <person name="Binder M."/>
            <person name="Bloem J."/>
            <person name="Labutti K."/>
            <person name="Salamov A."/>
            <person name="Andreopoulos B."/>
            <person name="Baker S.E."/>
            <person name="Barry K."/>
            <person name="Bills G."/>
            <person name="Bluhm B.H."/>
            <person name="Cannon C."/>
            <person name="Castanera R."/>
            <person name="Culley D.E."/>
            <person name="Daum C."/>
            <person name="Ezra D."/>
            <person name="Gonzalez J.B."/>
            <person name="Henrissat B."/>
            <person name="Kuo A."/>
            <person name="Liang C."/>
            <person name="Lipzen A."/>
            <person name="Lutzoni F."/>
            <person name="Magnuson J."/>
            <person name="Mondo S."/>
            <person name="Nolan M."/>
            <person name="Ohm R."/>
            <person name="Pangilinan J."/>
            <person name="Park H.-J."/>
            <person name="Ramirez L."/>
            <person name="Alfaro M."/>
            <person name="Sun H."/>
            <person name="Tritt A."/>
            <person name="Yoshinaga Y."/>
            <person name="Zwiers L.-H."/>
            <person name="Turgeon B.G."/>
            <person name="Goodwin S.B."/>
            <person name="Spatafora J.W."/>
            <person name="Crous P.W."/>
            <person name="Grigoriev I.V."/>
        </authorList>
    </citation>
    <scope>NUCLEOTIDE SEQUENCE</scope>
    <source>
        <strain evidence="1 3">CBS 781.70</strain>
    </source>
</reference>
<dbReference type="InterPro" id="IPR010828">
    <property type="entry name" value="Atf2/Sli1-like"/>
</dbReference>
<keyword evidence="2" id="KW-1185">Reference proteome</keyword>
<dbReference type="SUPFAM" id="SSF52777">
    <property type="entry name" value="CoA-dependent acyltransferases"/>
    <property type="match status" value="2"/>
</dbReference>
<dbReference type="InterPro" id="IPR052058">
    <property type="entry name" value="Alcohol_O-acetyltransferase"/>
</dbReference>
<dbReference type="EMBL" id="ML975165">
    <property type="protein sequence ID" value="KAF1810617.1"/>
    <property type="molecule type" value="Genomic_DNA"/>
</dbReference>
<dbReference type="OrthoDB" id="2150604at2759"/>
<dbReference type="Proteomes" id="UP000504638">
    <property type="component" value="Unplaced"/>
</dbReference>
<sequence length="463" mass="50395">MEGKPRTLRKLGKLERFSSVRHALGYYNNVGVTATYVLKTRPTSLEASIYAAFKGAIDAHPALSAITVDELTDAYFVQAPSIDLSKVIRFVERRRAPESCASEDQELDEILQSEHNTRFLPSEGEEHPPALWRAVVSSHPSSPTHVTISFIYHHSIGDGLSGLVIQRSLASSLTDPATLAISTPQPLAPSPPTHALSPPMESLLPLPLSLPFLLRALWSDWFPSRPKGIWTGMPATTPLAVRFRSFSFTPHETKSFAAACKTQQTSLTAGFQVVIAAALFEALPGEWETLGCTVPVSLRRFVRGEEKARAEETMGVVVASVNTAYTRSGTKSEDRAAFWAEARRSRDEVTKLVKKDGRDTNSGLLRYVSDVHEFFAGKVGKERGDSFEVSSLGVVRGEGMGRAVFSQSATVTGPAVEVGIMTGGDGCLSVGVTWQEGVVDEEVVRKVVEISRELIRDLGTEKI</sequence>
<name>A0A6G1FXQ6_9PEZI</name>
<evidence type="ECO:0008006" key="4">
    <source>
        <dbReference type="Google" id="ProtNLM"/>
    </source>
</evidence>
<dbReference type="InterPro" id="IPR023213">
    <property type="entry name" value="CAT-like_dom_sf"/>
</dbReference>
<dbReference type="Pfam" id="PF07247">
    <property type="entry name" value="AATase"/>
    <property type="match status" value="1"/>
</dbReference>
<dbReference type="Gene3D" id="3.30.559.10">
    <property type="entry name" value="Chloramphenicol acetyltransferase-like domain"/>
    <property type="match status" value="1"/>
</dbReference>
<dbReference type="GO" id="GO:0008080">
    <property type="term" value="F:N-acetyltransferase activity"/>
    <property type="evidence" value="ECO:0007669"/>
    <property type="project" value="TreeGrafter"/>
</dbReference>
<dbReference type="PANTHER" id="PTHR28037:SF1">
    <property type="entry name" value="ALCOHOL O-ACETYLTRANSFERASE 1-RELATED"/>
    <property type="match status" value="1"/>
</dbReference>
<dbReference type="PANTHER" id="PTHR28037">
    <property type="entry name" value="ALCOHOL O-ACETYLTRANSFERASE 1-RELATED"/>
    <property type="match status" value="1"/>
</dbReference>
<dbReference type="AlphaFoldDB" id="A0A6G1FXQ6"/>
<gene>
    <name evidence="1 3" type="ORF">P152DRAFT_439569</name>
</gene>
<evidence type="ECO:0000313" key="2">
    <source>
        <dbReference type="Proteomes" id="UP000504638"/>
    </source>
</evidence>
<reference evidence="3" key="2">
    <citation type="submission" date="2020-04" db="EMBL/GenBank/DDBJ databases">
        <authorList>
            <consortium name="NCBI Genome Project"/>
        </authorList>
    </citation>
    <scope>NUCLEOTIDE SEQUENCE</scope>
    <source>
        <strain evidence="3">CBS 781.70</strain>
    </source>
</reference>
<reference evidence="3" key="3">
    <citation type="submission" date="2025-04" db="UniProtKB">
        <authorList>
            <consortium name="RefSeq"/>
        </authorList>
    </citation>
    <scope>IDENTIFICATION</scope>
    <source>
        <strain evidence="3">CBS 781.70</strain>
    </source>
</reference>
<evidence type="ECO:0000313" key="1">
    <source>
        <dbReference type="EMBL" id="KAF1810617.1"/>
    </source>
</evidence>
<proteinExistence type="predicted"/>
<evidence type="ECO:0000313" key="3">
    <source>
        <dbReference type="RefSeq" id="XP_033532248.1"/>
    </source>
</evidence>
<protein>
    <recommendedName>
        <fullName evidence="4">Alcohol acetyltransferase</fullName>
    </recommendedName>
</protein>
<accession>A0A6G1FXQ6</accession>
<organism evidence="1">
    <name type="scientific">Eremomyces bilateralis CBS 781.70</name>
    <dbReference type="NCBI Taxonomy" id="1392243"/>
    <lineage>
        <taxon>Eukaryota</taxon>
        <taxon>Fungi</taxon>
        <taxon>Dikarya</taxon>
        <taxon>Ascomycota</taxon>
        <taxon>Pezizomycotina</taxon>
        <taxon>Dothideomycetes</taxon>
        <taxon>Dothideomycetes incertae sedis</taxon>
        <taxon>Eremomycetales</taxon>
        <taxon>Eremomycetaceae</taxon>
        <taxon>Eremomyces</taxon>
    </lineage>
</organism>
<dbReference type="GeneID" id="54418213"/>